<proteinExistence type="predicted"/>
<gene>
    <name evidence="1" type="ORF">NEPTK9_000569</name>
</gene>
<evidence type="ECO:0000313" key="2">
    <source>
        <dbReference type="Proteomes" id="UP001194714"/>
    </source>
</evidence>
<dbReference type="NCBIfam" id="TIGR02742">
    <property type="entry name" value="TrbC_Ftype"/>
    <property type="match status" value="1"/>
</dbReference>
<dbReference type="RefSeq" id="WP_228547001.1">
    <property type="nucleotide sequence ID" value="NZ_JAAEJV010000010.1"/>
</dbReference>
<accession>A0ABS0AYM2</accession>
<evidence type="ECO:0008006" key="3">
    <source>
        <dbReference type="Google" id="ProtNLM"/>
    </source>
</evidence>
<name>A0ABS0AYM2_9BACT</name>
<dbReference type="InterPro" id="IPR019106">
    <property type="entry name" value="T4SS_TrbC"/>
</dbReference>
<sequence length="177" mass="19392">MITLTFCRTCILGFIVSLSIGCANDFSHPIPAFESKCPSGGCYESPPIEAHYPLLVFISLSMPDAALLSFSSELEIYGGAFVIRGLPNNSFAEFFQKLNHLKTLGLNAPILIDPDSFNEHNITAVPTIVLKEEKISDHIVGNVPISYALETFANQGELPTLAKELKTKSRLSQRGYQ</sequence>
<protein>
    <recommendedName>
        <fullName evidence="3">Type-F conjugative transfer system pilin assembly protein TrbC</fullName>
    </recommendedName>
</protein>
<reference evidence="1 2" key="1">
    <citation type="submission" date="2020-01" db="EMBL/GenBank/DDBJ databases">
        <title>Draft genome sequence of Cand. Neptunochlamydia vexilliferae K9.</title>
        <authorList>
            <person name="Schulz F."/>
            <person name="Koestlbacher S."/>
            <person name="Wascher F."/>
            <person name="Pizzetti I."/>
            <person name="Horn M."/>
        </authorList>
    </citation>
    <scope>NUCLEOTIDE SEQUENCE [LARGE SCALE GENOMIC DNA]</scope>
    <source>
        <strain evidence="1 2">K9</strain>
    </source>
</reference>
<evidence type="ECO:0000313" key="1">
    <source>
        <dbReference type="EMBL" id="MBF5059064.1"/>
    </source>
</evidence>
<dbReference type="InterPro" id="IPR014113">
    <property type="entry name" value="T4SS_TrbC_subgr"/>
</dbReference>
<dbReference type="EMBL" id="JAAEJV010000010">
    <property type="protein sequence ID" value="MBF5059064.1"/>
    <property type="molecule type" value="Genomic_DNA"/>
</dbReference>
<keyword evidence="2" id="KW-1185">Reference proteome</keyword>
<dbReference type="Pfam" id="PF09673">
    <property type="entry name" value="TrbC_Ftype"/>
    <property type="match status" value="1"/>
</dbReference>
<organism evidence="1 2">
    <name type="scientific">Candidatus Neptunichlamydia vexilliferae</name>
    <dbReference type="NCBI Taxonomy" id="1651774"/>
    <lineage>
        <taxon>Bacteria</taxon>
        <taxon>Pseudomonadati</taxon>
        <taxon>Chlamydiota</taxon>
        <taxon>Chlamydiia</taxon>
        <taxon>Parachlamydiales</taxon>
        <taxon>Simkaniaceae</taxon>
        <taxon>Candidatus Neptunichlamydia</taxon>
    </lineage>
</organism>
<dbReference type="Proteomes" id="UP001194714">
    <property type="component" value="Unassembled WGS sequence"/>
</dbReference>
<comment type="caution">
    <text evidence="1">The sequence shown here is derived from an EMBL/GenBank/DDBJ whole genome shotgun (WGS) entry which is preliminary data.</text>
</comment>